<dbReference type="GO" id="GO:0016779">
    <property type="term" value="F:nucleotidyltransferase activity"/>
    <property type="evidence" value="ECO:0007669"/>
    <property type="project" value="UniProtKB-KW"/>
</dbReference>
<gene>
    <name evidence="2" type="ORF">EG349_06640</name>
    <name evidence="3" type="ORF">EG353_04650</name>
</gene>
<reference evidence="4 5" key="1">
    <citation type="submission" date="2018-11" db="EMBL/GenBank/DDBJ databases">
        <title>Proposal to divide the Flavobacteriaceae and reorganize its genera based on Amino Acid Identity values calculated from whole genome sequences.</title>
        <authorList>
            <person name="Nicholson A.C."/>
            <person name="Gulvik C.A."/>
            <person name="Whitney A.M."/>
            <person name="Humrighouse B.W."/>
            <person name="Bell M."/>
            <person name="Holmes B."/>
            <person name="Steigerwalt A.G."/>
            <person name="Villarma A."/>
            <person name="Sheth M."/>
            <person name="Batra D."/>
            <person name="Pryor J."/>
            <person name="Bernardet J.-F."/>
            <person name="Hugo C."/>
            <person name="Kampfer P."/>
            <person name="Newman J."/>
            <person name="McQuiston J.R."/>
        </authorList>
    </citation>
    <scope>NUCLEOTIDE SEQUENCE [LARGE SCALE GENOMIC DNA]</scope>
    <source>
        <strain evidence="2 4">G0207</strain>
        <strain evidence="3 5">H5143</strain>
    </source>
</reference>
<keyword evidence="5" id="KW-1185">Reference proteome</keyword>
<dbReference type="RefSeq" id="WP_123854073.1">
    <property type="nucleotide sequence ID" value="NZ_CP033912.1"/>
</dbReference>
<dbReference type="PANTHER" id="PTHR43267:SF1">
    <property type="entry name" value="TRNA THREONYLCARBAMOYLADENOSINE DEHYDRATASE"/>
    <property type="match status" value="1"/>
</dbReference>
<dbReference type="Proteomes" id="UP000281741">
    <property type="component" value="Chromosome"/>
</dbReference>
<feature type="domain" description="THIF-type NAD/FAD binding fold" evidence="1">
    <location>
        <begin position="5"/>
        <end position="161"/>
    </location>
</feature>
<name>A0AAD0YDC3_9FLAO</name>
<dbReference type="Proteomes" id="UP000274073">
    <property type="component" value="Chromosome"/>
</dbReference>
<protein>
    <submittedName>
        <fullName evidence="2">ThiF family adenylyltransferase</fullName>
    </submittedName>
</protein>
<dbReference type="InterPro" id="IPR035985">
    <property type="entry name" value="Ubiquitin-activating_enz"/>
</dbReference>
<dbReference type="GO" id="GO:0061503">
    <property type="term" value="F:tRNA threonylcarbamoyladenosine dehydratase"/>
    <property type="evidence" value="ECO:0007669"/>
    <property type="project" value="TreeGrafter"/>
</dbReference>
<dbReference type="AlphaFoldDB" id="A0AAD0YDC3"/>
<keyword evidence="2" id="KW-0548">Nucleotidyltransferase</keyword>
<proteinExistence type="predicted"/>
<evidence type="ECO:0000313" key="3">
    <source>
        <dbReference type="EMBL" id="AZA94895.1"/>
    </source>
</evidence>
<dbReference type="Gene3D" id="3.40.50.720">
    <property type="entry name" value="NAD(P)-binding Rossmann-like Domain"/>
    <property type="match status" value="1"/>
</dbReference>
<dbReference type="InterPro" id="IPR000594">
    <property type="entry name" value="ThiF_NAD_FAD-bd"/>
</dbReference>
<dbReference type="EMBL" id="CP033912">
    <property type="protein sequence ID" value="AZA94895.1"/>
    <property type="molecule type" value="Genomic_DNA"/>
</dbReference>
<organism evidence="2 4">
    <name type="scientific">Chryseobacterium shandongense</name>
    <dbReference type="NCBI Taxonomy" id="1493872"/>
    <lineage>
        <taxon>Bacteria</taxon>
        <taxon>Pseudomonadati</taxon>
        <taxon>Bacteroidota</taxon>
        <taxon>Flavobacteriia</taxon>
        <taxon>Flavobacteriales</taxon>
        <taxon>Weeksellaceae</taxon>
        <taxon>Chryseobacterium group</taxon>
        <taxon>Chryseobacterium</taxon>
    </lineage>
</organism>
<evidence type="ECO:0000259" key="1">
    <source>
        <dbReference type="Pfam" id="PF00899"/>
    </source>
</evidence>
<dbReference type="InterPro" id="IPR045886">
    <property type="entry name" value="ThiF/MoeB/HesA"/>
</dbReference>
<evidence type="ECO:0000313" key="4">
    <source>
        <dbReference type="Proteomes" id="UP000274073"/>
    </source>
</evidence>
<evidence type="ECO:0000313" key="5">
    <source>
        <dbReference type="Proteomes" id="UP000281741"/>
    </source>
</evidence>
<sequence>MEERYTRNRLYITEEEQRYIKNFPILLGGAGIGSIIAECLLRFGFENLTIIDGDVVELSNLNRQNYTEKDISISKVNALKERLLSINSNAEIKVHHCFLTPENVEEFIKGHKIAVNALDFTSEVPLIFDEACQNHGIPVLHPYNLGWGTLVFVISEPPGLRYLSKKDEKFNELNVVEYATGYLAFWGNRKTWIENIIKKYKEENGSFPPPQLAVASWLAGAVSTHIAFEIATGKTVKTFPEFYLTTIQN</sequence>
<dbReference type="PANTHER" id="PTHR43267">
    <property type="entry name" value="TRNA THREONYLCARBAMOYLADENOSINE DEHYDRATASE"/>
    <property type="match status" value="1"/>
</dbReference>
<dbReference type="EMBL" id="CP033915">
    <property type="protein sequence ID" value="AZA86487.1"/>
    <property type="molecule type" value="Genomic_DNA"/>
</dbReference>
<dbReference type="Pfam" id="PF00899">
    <property type="entry name" value="ThiF"/>
    <property type="match status" value="1"/>
</dbReference>
<dbReference type="SUPFAM" id="SSF69572">
    <property type="entry name" value="Activating enzymes of the ubiquitin-like proteins"/>
    <property type="match status" value="1"/>
</dbReference>
<keyword evidence="2" id="KW-0808">Transferase</keyword>
<dbReference type="GO" id="GO:0008641">
    <property type="term" value="F:ubiquitin-like modifier activating enzyme activity"/>
    <property type="evidence" value="ECO:0007669"/>
    <property type="project" value="InterPro"/>
</dbReference>
<dbReference type="GO" id="GO:0061504">
    <property type="term" value="P:cyclic threonylcarbamoyladenosine biosynthetic process"/>
    <property type="evidence" value="ECO:0007669"/>
    <property type="project" value="TreeGrafter"/>
</dbReference>
<evidence type="ECO:0000313" key="2">
    <source>
        <dbReference type="EMBL" id="AZA86487.1"/>
    </source>
</evidence>
<accession>A0AAD0YDC3</accession>